<evidence type="ECO:0000313" key="1">
    <source>
        <dbReference type="EMBL" id="MBD3931956.1"/>
    </source>
</evidence>
<reference evidence="1" key="1">
    <citation type="submission" date="2020-09" db="EMBL/GenBank/DDBJ databases">
        <title>Secondary metabolite and genome analysis of marine Streptomyces chumphonensis KK1-2T.</title>
        <authorList>
            <person name="Phongsopitanun W."/>
            <person name="Kanchanasin P."/>
            <person name="Pittayakhajonwut P."/>
            <person name="Suwanborirux K."/>
            <person name="Tanasupawat S."/>
        </authorList>
    </citation>
    <scope>NUCLEOTIDE SEQUENCE</scope>
    <source>
        <strain evidence="1">KK1-2</strain>
    </source>
</reference>
<dbReference type="Proteomes" id="UP000632289">
    <property type="component" value="Unassembled WGS sequence"/>
</dbReference>
<dbReference type="Pfam" id="PF21848">
    <property type="entry name" value="DUF6907"/>
    <property type="match status" value="1"/>
</dbReference>
<proteinExistence type="predicted"/>
<accession>A0A927F071</accession>
<name>A0A927F071_9ACTN</name>
<keyword evidence="2" id="KW-1185">Reference proteome</keyword>
<gene>
    <name evidence="1" type="ORF">IF129_10350</name>
</gene>
<comment type="caution">
    <text evidence="1">The sequence shown here is derived from an EMBL/GenBank/DDBJ whole genome shotgun (WGS) entry which is preliminary data.</text>
</comment>
<dbReference type="RefSeq" id="WP_191209266.1">
    <property type="nucleotide sequence ID" value="NZ_BAABKL010000036.1"/>
</dbReference>
<sequence>MNAPRTVTVHTRDHGPVTIPEPAWCLGDHAPQDGGHRADIAHDGEETAAMFHGRTLLGARLTAYPFSDLGADPLPLASVELDEFVRLTPEELDGLAAVLVAHATRLRHLARTLAVLRAGGEVRR</sequence>
<evidence type="ECO:0000313" key="2">
    <source>
        <dbReference type="Proteomes" id="UP000632289"/>
    </source>
</evidence>
<dbReference type="InterPro" id="IPR054202">
    <property type="entry name" value="DUF6907"/>
</dbReference>
<protein>
    <submittedName>
        <fullName evidence="1">Uncharacterized protein</fullName>
    </submittedName>
</protein>
<dbReference type="EMBL" id="JACXYU010000004">
    <property type="protein sequence ID" value="MBD3931956.1"/>
    <property type="molecule type" value="Genomic_DNA"/>
</dbReference>
<organism evidence="1 2">
    <name type="scientific">Streptomyces chumphonensis</name>
    <dbReference type="NCBI Taxonomy" id="1214925"/>
    <lineage>
        <taxon>Bacteria</taxon>
        <taxon>Bacillati</taxon>
        <taxon>Actinomycetota</taxon>
        <taxon>Actinomycetes</taxon>
        <taxon>Kitasatosporales</taxon>
        <taxon>Streptomycetaceae</taxon>
        <taxon>Streptomyces</taxon>
    </lineage>
</organism>
<dbReference type="AlphaFoldDB" id="A0A927F071"/>